<reference evidence="2 3" key="1">
    <citation type="journal article" date="2015" name="Genome Announc.">
        <title>Expanding the biotechnology potential of lactobacilli through comparative genomics of 213 strains and associated genera.</title>
        <authorList>
            <person name="Sun Z."/>
            <person name="Harris H.M."/>
            <person name="McCann A."/>
            <person name="Guo C."/>
            <person name="Argimon S."/>
            <person name="Zhang W."/>
            <person name="Yang X."/>
            <person name="Jeffery I.B."/>
            <person name="Cooney J.C."/>
            <person name="Kagawa T.F."/>
            <person name="Liu W."/>
            <person name="Song Y."/>
            <person name="Salvetti E."/>
            <person name="Wrobel A."/>
            <person name="Rasinkangas P."/>
            <person name="Parkhill J."/>
            <person name="Rea M.C."/>
            <person name="O'Sullivan O."/>
            <person name="Ritari J."/>
            <person name="Douillard F.P."/>
            <person name="Paul Ross R."/>
            <person name="Yang R."/>
            <person name="Briner A.E."/>
            <person name="Felis G.E."/>
            <person name="de Vos W.M."/>
            <person name="Barrangou R."/>
            <person name="Klaenhammer T.R."/>
            <person name="Caufield P.W."/>
            <person name="Cui Y."/>
            <person name="Zhang H."/>
            <person name="O'Toole P.W."/>
        </authorList>
    </citation>
    <scope>NUCLEOTIDE SEQUENCE [LARGE SCALE GENOMIC DNA]</scope>
    <source>
        <strain evidence="2 3">DSM 18001</strain>
    </source>
</reference>
<sequence>MYSNIQRNGFTLIGLGWGMLYHFLAAISIFFAVLALGTIVRCIWNSRHVDQIWQ</sequence>
<dbReference type="PATRIC" id="fig|331679.3.peg.729"/>
<keyword evidence="1" id="KW-1133">Transmembrane helix</keyword>
<keyword evidence="1" id="KW-0472">Membrane</keyword>
<dbReference type="STRING" id="331679.IV81_GL000722"/>
<gene>
    <name evidence="2" type="ORF">IV81_GL000722</name>
</gene>
<name>A0A0R2KZG8_9LACO</name>
<evidence type="ECO:0000256" key="1">
    <source>
        <dbReference type="SAM" id="Phobius"/>
    </source>
</evidence>
<feature type="transmembrane region" description="Helical" evidence="1">
    <location>
        <begin position="20"/>
        <end position="44"/>
    </location>
</feature>
<dbReference type="RefSeq" id="WP_164488198.1">
    <property type="nucleotide sequence ID" value="NZ_JQBX01000002.1"/>
</dbReference>
<keyword evidence="1" id="KW-0812">Transmembrane</keyword>
<dbReference type="EMBL" id="JQBX01000002">
    <property type="protein sequence ID" value="KRN94936.1"/>
    <property type="molecule type" value="Genomic_DNA"/>
</dbReference>
<proteinExistence type="predicted"/>
<evidence type="ECO:0000313" key="2">
    <source>
        <dbReference type="EMBL" id="KRN94936.1"/>
    </source>
</evidence>
<dbReference type="AlphaFoldDB" id="A0A0R2KZG8"/>
<keyword evidence="3" id="KW-1185">Reference proteome</keyword>
<evidence type="ECO:0000313" key="3">
    <source>
        <dbReference type="Proteomes" id="UP000051859"/>
    </source>
</evidence>
<accession>A0A0R2KZG8</accession>
<dbReference type="Proteomes" id="UP000051859">
    <property type="component" value="Unassembled WGS sequence"/>
</dbReference>
<comment type="caution">
    <text evidence="2">The sequence shown here is derived from an EMBL/GenBank/DDBJ whole genome shotgun (WGS) entry which is preliminary data.</text>
</comment>
<protein>
    <submittedName>
        <fullName evidence="2">Uncharacterized protein</fullName>
    </submittedName>
</protein>
<organism evidence="2 3">
    <name type="scientific">Pediococcus stilesii</name>
    <dbReference type="NCBI Taxonomy" id="331679"/>
    <lineage>
        <taxon>Bacteria</taxon>
        <taxon>Bacillati</taxon>
        <taxon>Bacillota</taxon>
        <taxon>Bacilli</taxon>
        <taxon>Lactobacillales</taxon>
        <taxon>Lactobacillaceae</taxon>
        <taxon>Pediococcus</taxon>
    </lineage>
</organism>